<dbReference type="AlphaFoldDB" id="A0A8J2Z9L2"/>
<protein>
    <submittedName>
        <fullName evidence="2">Uncharacterized protein</fullName>
    </submittedName>
</protein>
<keyword evidence="3" id="KW-1185">Reference proteome</keyword>
<evidence type="ECO:0000313" key="3">
    <source>
        <dbReference type="Proteomes" id="UP000597507"/>
    </source>
</evidence>
<comment type="caution">
    <text evidence="2">The sequence shown here is derived from an EMBL/GenBank/DDBJ whole genome shotgun (WGS) entry which is preliminary data.</text>
</comment>
<proteinExistence type="predicted"/>
<dbReference type="EMBL" id="BMKS01000003">
    <property type="protein sequence ID" value="GGG27705.1"/>
    <property type="molecule type" value="Genomic_DNA"/>
</dbReference>
<feature type="compositionally biased region" description="Low complexity" evidence="1">
    <location>
        <begin position="50"/>
        <end position="59"/>
    </location>
</feature>
<dbReference type="Proteomes" id="UP000597507">
    <property type="component" value="Unassembled WGS sequence"/>
</dbReference>
<name>A0A8J2Z9L2_9PROT</name>
<gene>
    <name evidence="2" type="ORF">GCM10010964_14540</name>
</gene>
<reference evidence="2 3" key="1">
    <citation type="journal article" date="2014" name="Int. J. Syst. Evol. Microbiol.">
        <title>Complete genome sequence of Corynebacterium casei LMG S-19264T (=DSM 44701T), isolated from a smear-ripened cheese.</title>
        <authorList>
            <consortium name="US DOE Joint Genome Institute (JGI-PGF)"/>
            <person name="Walter F."/>
            <person name="Albersmeier A."/>
            <person name="Kalinowski J."/>
            <person name="Ruckert C."/>
        </authorList>
    </citation>
    <scope>NUCLEOTIDE SEQUENCE [LARGE SCALE GENOMIC DNA]</scope>
    <source>
        <strain evidence="2 3">CGMCC 1.16330</strain>
    </source>
</reference>
<accession>A0A8J2Z9L2</accession>
<evidence type="ECO:0000313" key="2">
    <source>
        <dbReference type="EMBL" id="GGG27705.1"/>
    </source>
</evidence>
<organism evidence="2 3">
    <name type="scientific">Caldovatus sediminis</name>
    <dbReference type="NCBI Taxonomy" id="2041189"/>
    <lineage>
        <taxon>Bacteria</taxon>
        <taxon>Pseudomonadati</taxon>
        <taxon>Pseudomonadota</taxon>
        <taxon>Alphaproteobacteria</taxon>
        <taxon>Acetobacterales</taxon>
        <taxon>Roseomonadaceae</taxon>
        <taxon>Caldovatus</taxon>
    </lineage>
</organism>
<sequence length="84" mass="9106">MWRTPVPVFTCITNEYQAGVAPVSRRSWMIMEAMGRPPMSCLRLERSRIPGARTTAIGAPGPPPPAGRPRHAAPSPRSRRTGAA</sequence>
<evidence type="ECO:0000256" key="1">
    <source>
        <dbReference type="SAM" id="MobiDB-lite"/>
    </source>
</evidence>
<feature type="region of interest" description="Disordered" evidence="1">
    <location>
        <begin position="50"/>
        <end position="84"/>
    </location>
</feature>